<dbReference type="InterPro" id="IPR051824">
    <property type="entry name" value="LRR_Rcpt-Like_S/T_Kinase"/>
</dbReference>
<accession>A0A978UD91</accession>
<dbReference type="Gene3D" id="3.80.10.10">
    <property type="entry name" value="Ribonuclease Inhibitor"/>
    <property type="match status" value="1"/>
</dbReference>
<comment type="subcellular location">
    <subcellularLocation>
        <location evidence="1">Membrane</location>
        <topology evidence="1">Single-pass type I membrane protein</topology>
    </subcellularLocation>
</comment>
<dbReference type="InterPro" id="IPR001611">
    <property type="entry name" value="Leu-rich_rpt"/>
</dbReference>
<evidence type="ECO:0000256" key="2">
    <source>
        <dbReference type="SAM" id="SignalP"/>
    </source>
</evidence>
<protein>
    <recommendedName>
        <fullName evidence="5">Leucine-rich repeat receptor-like serine/threonine-protein kinase At3g14840</fullName>
    </recommendedName>
</protein>
<keyword evidence="2" id="KW-0732">Signal</keyword>
<sequence length="208" mass="22771">MKTMFLSRLLLGSLLIFCLSKFASAAAQLPQTEVKVLQQVAKKLGKTNWNFSVDPCSGEYGWFVKNPVEGFDNALTCNCSFSNDTVCHVTSIALKAQSLPGTLPLELAELPYLQEIDLSRNYLNGTIPPEWGSLSLVNISLLGNRVTGSIPKEIANITTLKSLILRSCNIIGELPEYIGEMKSLKTLFLTGNMLSGPVPQWVKDGDNM</sequence>
<dbReference type="Pfam" id="PF00560">
    <property type="entry name" value="LRR_1"/>
    <property type="match status" value="3"/>
</dbReference>
<dbReference type="InterPro" id="IPR032675">
    <property type="entry name" value="LRR_dom_sf"/>
</dbReference>
<dbReference type="PANTHER" id="PTHR48006">
    <property type="entry name" value="LEUCINE-RICH REPEAT-CONTAINING PROTEIN DDB_G0281931-RELATED"/>
    <property type="match status" value="1"/>
</dbReference>
<dbReference type="FunFam" id="3.80.10.10:FF:000452">
    <property type="entry name" value="Probable LRR receptor-like serine/threonine-protein kinase RFK1"/>
    <property type="match status" value="1"/>
</dbReference>
<dbReference type="SUPFAM" id="SSF52058">
    <property type="entry name" value="L domain-like"/>
    <property type="match status" value="1"/>
</dbReference>
<evidence type="ECO:0000313" key="3">
    <source>
        <dbReference type="EMBL" id="KAH7512734.1"/>
    </source>
</evidence>
<comment type="caution">
    <text evidence="3">The sequence shown here is derived from an EMBL/GenBank/DDBJ whole genome shotgun (WGS) entry which is preliminary data.</text>
</comment>
<dbReference type="PANTHER" id="PTHR48006:SF81">
    <property type="entry name" value="PROTEIN KINASE DOMAIN-CONTAINING PROTEIN"/>
    <property type="match status" value="1"/>
</dbReference>
<dbReference type="EMBL" id="JAEACU010000012">
    <property type="protein sequence ID" value="KAH7512734.1"/>
    <property type="molecule type" value="Genomic_DNA"/>
</dbReference>
<reference evidence="3" key="1">
    <citation type="journal article" date="2021" name="Front. Plant Sci.">
        <title>Chromosome-Scale Genome Assembly for Chinese Sour Jujube and Insights Into Its Genome Evolution and Domestication Signature.</title>
        <authorList>
            <person name="Shen L.-Y."/>
            <person name="Luo H."/>
            <person name="Wang X.-L."/>
            <person name="Wang X.-M."/>
            <person name="Qiu X.-J."/>
            <person name="Liu H."/>
            <person name="Zhou S.-S."/>
            <person name="Jia K.-H."/>
            <person name="Nie S."/>
            <person name="Bao Y.-T."/>
            <person name="Zhang R.-G."/>
            <person name="Yun Q.-Z."/>
            <person name="Chai Y.-H."/>
            <person name="Lu J.-Y."/>
            <person name="Li Y."/>
            <person name="Zhao S.-W."/>
            <person name="Mao J.-F."/>
            <person name="Jia S.-G."/>
            <person name="Mao Y.-M."/>
        </authorList>
    </citation>
    <scope>NUCLEOTIDE SEQUENCE</scope>
    <source>
        <strain evidence="3">AT0</strain>
        <tissue evidence="3">Leaf</tissue>
    </source>
</reference>
<feature type="signal peptide" evidence="2">
    <location>
        <begin position="1"/>
        <end position="25"/>
    </location>
</feature>
<organism evidence="3 4">
    <name type="scientific">Ziziphus jujuba var. spinosa</name>
    <dbReference type="NCBI Taxonomy" id="714518"/>
    <lineage>
        <taxon>Eukaryota</taxon>
        <taxon>Viridiplantae</taxon>
        <taxon>Streptophyta</taxon>
        <taxon>Embryophyta</taxon>
        <taxon>Tracheophyta</taxon>
        <taxon>Spermatophyta</taxon>
        <taxon>Magnoliopsida</taxon>
        <taxon>eudicotyledons</taxon>
        <taxon>Gunneridae</taxon>
        <taxon>Pentapetalae</taxon>
        <taxon>rosids</taxon>
        <taxon>fabids</taxon>
        <taxon>Rosales</taxon>
        <taxon>Rhamnaceae</taxon>
        <taxon>Paliureae</taxon>
        <taxon>Ziziphus</taxon>
    </lineage>
</organism>
<dbReference type="Proteomes" id="UP000813462">
    <property type="component" value="Unassembled WGS sequence"/>
</dbReference>
<name>A0A978UD91_ZIZJJ</name>
<dbReference type="AlphaFoldDB" id="A0A978UD91"/>
<proteinExistence type="predicted"/>
<evidence type="ECO:0008006" key="5">
    <source>
        <dbReference type="Google" id="ProtNLM"/>
    </source>
</evidence>
<gene>
    <name evidence="3" type="ORF">FEM48_Zijuj12G0121900</name>
</gene>
<dbReference type="GO" id="GO:0016020">
    <property type="term" value="C:membrane"/>
    <property type="evidence" value="ECO:0007669"/>
    <property type="project" value="UniProtKB-SubCell"/>
</dbReference>
<evidence type="ECO:0000256" key="1">
    <source>
        <dbReference type="ARBA" id="ARBA00004479"/>
    </source>
</evidence>
<feature type="chain" id="PRO_5037663360" description="Leucine-rich repeat receptor-like serine/threonine-protein kinase At3g14840" evidence="2">
    <location>
        <begin position="26"/>
        <end position="208"/>
    </location>
</feature>
<evidence type="ECO:0000313" key="4">
    <source>
        <dbReference type="Proteomes" id="UP000813462"/>
    </source>
</evidence>